<protein>
    <recommendedName>
        <fullName evidence="1">Protein-tyrosine-phosphatase MKP1 C-terminal domain-containing protein</fullName>
    </recommendedName>
</protein>
<reference evidence="2" key="1">
    <citation type="submission" date="2010-04" db="EMBL/GenBank/DDBJ databases">
        <authorList>
            <person name="Reid K.E."/>
            <person name="Liao N."/>
            <person name="Chan S."/>
            <person name="Docking R."/>
            <person name="Taylor G."/>
            <person name="Moore R."/>
            <person name="Mayo M."/>
            <person name="Munro S."/>
            <person name="King J."/>
            <person name="Yanchuk A."/>
            <person name="Holt R."/>
            <person name="Jones S."/>
            <person name="Marra M."/>
            <person name="Ritland C.E."/>
            <person name="Ritland K."/>
            <person name="Bohlmann J."/>
        </authorList>
    </citation>
    <scope>NUCLEOTIDE SEQUENCE</scope>
    <source>
        <tissue evidence="2">Buds collected with no treatment. Collection October 2007</tissue>
    </source>
</reference>
<accession>D5A8V6</accession>
<dbReference type="InterPro" id="IPR057528">
    <property type="entry name" value="MPK1_C"/>
</dbReference>
<sequence length="115" mass="13354">MCPILYEWPKMEKIDMFDADYLDSKAVFILLAPRKARGDAECAKVVYLWVGCDSVVEKDIVQVDGSIGRSQLRDTDWVKIGHDFLERMNLQQDIPIKVVRENEEPNEFWDNFISG</sequence>
<dbReference type="EMBL" id="BT122603">
    <property type="protein sequence ID" value="ADE75975.1"/>
    <property type="molecule type" value="mRNA"/>
</dbReference>
<feature type="domain" description="Protein-tyrosine-phosphatase MKP1 C-terminal" evidence="1">
    <location>
        <begin position="7"/>
        <end position="111"/>
    </location>
</feature>
<dbReference type="InterPro" id="IPR029006">
    <property type="entry name" value="ADF-H/Gelsolin-like_dom_sf"/>
</dbReference>
<evidence type="ECO:0000313" key="2">
    <source>
        <dbReference type="EMBL" id="ADE75975.1"/>
    </source>
</evidence>
<dbReference type="Pfam" id="PF25466">
    <property type="entry name" value="MPK1_gelsolin_C"/>
    <property type="match status" value="1"/>
</dbReference>
<organism evidence="2">
    <name type="scientific">Picea sitchensis</name>
    <name type="common">Sitka spruce</name>
    <name type="synonym">Pinus sitchensis</name>
    <dbReference type="NCBI Taxonomy" id="3332"/>
    <lineage>
        <taxon>Eukaryota</taxon>
        <taxon>Viridiplantae</taxon>
        <taxon>Streptophyta</taxon>
        <taxon>Embryophyta</taxon>
        <taxon>Tracheophyta</taxon>
        <taxon>Spermatophyta</taxon>
        <taxon>Pinopsida</taxon>
        <taxon>Pinidae</taxon>
        <taxon>Conifers I</taxon>
        <taxon>Pinales</taxon>
        <taxon>Pinaceae</taxon>
        <taxon>Picea</taxon>
    </lineage>
</organism>
<name>D5A8V6_PICSI</name>
<dbReference type="PANTHER" id="PTHR46381:SF2">
    <property type="entry name" value="MAP KINASE PHOSPHATASE"/>
    <property type="match status" value="1"/>
</dbReference>
<dbReference type="SUPFAM" id="SSF55753">
    <property type="entry name" value="Actin depolymerizing proteins"/>
    <property type="match status" value="1"/>
</dbReference>
<dbReference type="Gene3D" id="3.40.20.10">
    <property type="entry name" value="Severin"/>
    <property type="match status" value="1"/>
</dbReference>
<dbReference type="AlphaFoldDB" id="D5A8V6"/>
<evidence type="ECO:0000259" key="1">
    <source>
        <dbReference type="Pfam" id="PF25466"/>
    </source>
</evidence>
<proteinExistence type="evidence at transcript level"/>
<dbReference type="PANTHER" id="PTHR46381">
    <property type="entry name" value="MKPA PROTEIN"/>
    <property type="match status" value="1"/>
</dbReference>